<protein>
    <submittedName>
        <fullName evidence="2">Uncharacterized protein</fullName>
    </submittedName>
</protein>
<feature type="compositionally biased region" description="Basic and acidic residues" evidence="1">
    <location>
        <begin position="898"/>
        <end position="914"/>
    </location>
</feature>
<evidence type="ECO:0000256" key="1">
    <source>
        <dbReference type="SAM" id="MobiDB-lite"/>
    </source>
</evidence>
<feature type="compositionally biased region" description="Polar residues" evidence="1">
    <location>
        <begin position="1018"/>
        <end position="1031"/>
    </location>
</feature>
<feature type="region of interest" description="Disordered" evidence="1">
    <location>
        <begin position="512"/>
        <end position="605"/>
    </location>
</feature>
<reference evidence="2" key="1">
    <citation type="submission" date="2020-06" db="EMBL/GenBank/DDBJ databases">
        <authorList>
            <consortium name="Plant Systems Biology data submission"/>
        </authorList>
    </citation>
    <scope>NUCLEOTIDE SEQUENCE</scope>
    <source>
        <strain evidence="2">D6</strain>
    </source>
</reference>
<feature type="compositionally biased region" description="Basic and acidic residues" evidence="1">
    <location>
        <begin position="1400"/>
        <end position="1416"/>
    </location>
</feature>
<evidence type="ECO:0000313" key="2">
    <source>
        <dbReference type="EMBL" id="CAB9528705.1"/>
    </source>
</evidence>
<gene>
    <name evidence="2" type="ORF">SEMRO_2297_G322410.1</name>
</gene>
<feature type="region of interest" description="Disordered" evidence="1">
    <location>
        <begin position="1"/>
        <end position="54"/>
    </location>
</feature>
<feature type="region of interest" description="Disordered" evidence="1">
    <location>
        <begin position="370"/>
        <end position="394"/>
    </location>
</feature>
<feature type="compositionally biased region" description="Pro residues" evidence="1">
    <location>
        <begin position="168"/>
        <end position="179"/>
    </location>
</feature>
<feature type="compositionally biased region" description="Basic and acidic residues" evidence="1">
    <location>
        <begin position="555"/>
        <end position="571"/>
    </location>
</feature>
<feature type="compositionally biased region" description="Low complexity" evidence="1">
    <location>
        <begin position="298"/>
        <end position="341"/>
    </location>
</feature>
<feature type="compositionally biased region" description="Basic and acidic residues" evidence="1">
    <location>
        <begin position="1055"/>
        <end position="1065"/>
    </location>
</feature>
<keyword evidence="3" id="KW-1185">Reference proteome</keyword>
<name>A0A9N8EYJ6_9STRA</name>
<feature type="compositionally biased region" description="Low complexity" evidence="1">
    <location>
        <begin position="116"/>
        <end position="167"/>
    </location>
</feature>
<comment type="caution">
    <text evidence="2">The sequence shown here is derived from an EMBL/GenBank/DDBJ whole genome shotgun (WGS) entry which is preliminary data.</text>
</comment>
<feature type="region of interest" description="Disordered" evidence="1">
    <location>
        <begin position="646"/>
        <end position="702"/>
    </location>
</feature>
<feature type="compositionally biased region" description="Basic and acidic residues" evidence="1">
    <location>
        <begin position="1123"/>
        <end position="1135"/>
    </location>
</feature>
<feature type="compositionally biased region" description="Basic and acidic residues" evidence="1">
    <location>
        <begin position="591"/>
        <end position="605"/>
    </location>
</feature>
<feature type="compositionally biased region" description="Polar residues" evidence="1">
    <location>
        <begin position="512"/>
        <end position="529"/>
    </location>
</feature>
<feature type="region of interest" description="Disordered" evidence="1">
    <location>
        <begin position="298"/>
        <end position="355"/>
    </location>
</feature>
<feature type="compositionally biased region" description="Basic and acidic residues" evidence="1">
    <location>
        <begin position="1285"/>
        <end position="1296"/>
    </location>
</feature>
<feature type="region of interest" description="Disordered" evidence="1">
    <location>
        <begin position="1367"/>
        <end position="1420"/>
    </location>
</feature>
<feature type="compositionally biased region" description="Basic residues" evidence="1">
    <location>
        <begin position="1032"/>
        <end position="1054"/>
    </location>
</feature>
<dbReference type="EMBL" id="CAICTM010002295">
    <property type="protein sequence ID" value="CAB9528705.1"/>
    <property type="molecule type" value="Genomic_DNA"/>
</dbReference>
<dbReference type="OrthoDB" id="9634065at2759"/>
<dbReference type="Proteomes" id="UP001153069">
    <property type="component" value="Unassembled WGS sequence"/>
</dbReference>
<evidence type="ECO:0000313" key="3">
    <source>
        <dbReference type="Proteomes" id="UP001153069"/>
    </source>
</evidence>
<feature type="compositionally biased region" description="Basic and acidic residues" evidence="1">
    <location>
        <begin position="1198"/>
        <end position="1223"/>
    </location>
</feature>
<feature type="compositionally biased region" description="Acidic residues" evidence="1">
    <location>
        <begin position="1375"/>
        <end position="1388"/>
    </location>
</feature>
<feature type="region of interest" description="Disordered" evidence="1">
    <location>
        <begin position="857"/>
        <end position="1065"/>
    </location>
</feature>
<feature type="compositionally biased region" description="Polar residues" evidence="1">
    <location>
        <begin position="1231"/>
        <end position="1258"/>
    </location>
</feature>
<feature type="compositionally biased region" description="Basic and acidic residues" evidence="1">
    <location>
        <begin position="857"/>
        <end position="878"/>
    </location>
</feature>
<feature type="region of interest" description="Disordered" evidence="1">
    <location>
        <begin position="103"/>
        <end position="215"/>
    </location>
</feature>
<feature type="compositionally biased region" description="Polar residues" evidence="1">
    <location>
        <begin position="370"/>
        <end position="381"/>
    </location>
</feature>
<organism evidence="2 3">
    <name type="scientific">Seminavis robusta</name>
    <dbReference type="NCBI Taxonomy" id="568900"/>
    <lineage>
        <taxon>Eukaryota</taxon>
        <taxon>Sar</taxon>
        <taxon>Stramenopiles</taxon>
        <taxon>Ochrophyta</taxon>
        <taxon>Bacillariophyta</taxon>
        <taxon>Bacillariophyceae</taxon>
        <taxon>Bacillariophycidae</taxon>
        <taxon>Naviculales</taxon>
        <taxon>Naviculaceae</taxon>
        <taxon>Seminavis</taxon>
    </lineage>
</organism>
<feature type="compositionally biased region" description="Basic and acidic residues" evidence="1">
    <location>
        <begin position="923"/>
        <end position="953"/>
    </location>
</feature>
<accession>A0A9N8EYJ6</accession>
<feature type="compositionally biased region" description="Basic and acidic residues" evidence="1">
    <location>
        <begin position="531"/>
        <end position="547"/>
    </location>
</feature>
<feature type="compositionally biased region" description="Low complexity" evidence="1">
    <location>
        <begin position="201"/>
        <end position="215"/>
    </location>
</feature>
<feature type="compositionally biased region" description="Polar residues" evidence="1">
    <location>
        <begin position="1156"/>
        <end position="1195"/>
    </location>
</feature>
<sequence>MLPVASPQHTGNDRGVPLTANLDMGGSSSQGIAGGGHQESQGDNNVTGGEMNSIDLDSFRNQKIKEFREALEVDIQRKRQQAQKDLEAAERQKWEQLMEFQQALQREQQKQEQQKQEQQQRSQQQLREFQQAFQREQQQALQSEQQQKEQAQQQRSQLQPQQPTQPQYVPPPQPPPPNPANYTQASALSQQQSRVPGQANLPQQPSPSQQVQQQQLLLQPVQQQQTVQQQPVQQQQQQQGMARVANPLHQQQQAVGIQQQGLNMGMQATQTPSANVGMQSTAPNYIQQHGQSMGIQIRSSMQQTPQQQQQQSIPQGMQQAAPSVYQQQQPPQPQQSMALPPSSGPQHMMTSSSYGQYSSMSAINPIANPMRQQQQYQQASPMRQLPPQVQPASPMVQLQAPPNPTKQQLHQGASPVRQLQAASPARQHISYNSIQHQNGQDQMAQQAVQQQVGNTALSADRMYQSHDGGDFDVANSGQYHEGASVRIANPMRQHQGMGTSVYTMYNNSYMGRTGSSTRQYDKVIQSSPMRQYEDGRSRSPMRYHADGRSGSPLQQHDDRRSRSPTRHRIDARSGSPLRQYEGGRSGSPIRYHADDRSGSPMRHHADVRTNSPIRQIGMAAAANPYNRQGSEYSSAYDANQDYHHMSRSASLSYPDPTIGRSRSPSRMAHAAPQHRSMSSSSVDTEGYYRGLPGGANDDIWRTRGEPETFTFDNAEDDRTHQKPRIPGVYSAGVERVMSHQNSRDLIHSSSTWNPSGRRVASPPSPRHLDRLDEAERLEREYAQLTGKRIVPSASKLTNLMQVKKMQEERRRKLEALTAKVVENRRRLAHEMKTADRPLEISVVERLAHEMDVEERLYEKSLQAREGHRTPPRRPRDQRDDDELRTEEYYTTPRRRQSDKREKRAQEETRIEKRHSPSSKHHRDAGDKRKEERPREERRSSHRHDPRDERREELPVVVEVEEPTETDTGTGMRTEEVTHSAARPKHHRKESHSEYRSEEPSGSSSAVSESDEQVRVSESKPNPTRKSASKTPPKSRSHDKHNRKAEAKSKKKERKGKTSADEFLEKLRQKRSEAAARLEVEGESAAYDREDFLNTLETGKAAVTLPTRDPKLARKNRKLPSLKLTRESHSGDKGDGRISPGKGRTQIKIVTKKSKTSGRVTPTSGRVTPTRVSGRQTPTNGRVSPTNTRGSPTSGRATPKAELEKAVARDLDLTHDVEESRDVSTLEVETVTGPSISTDPTERAVQQRSEYKSPSSEQKANTKKHTVIMVKKTAAKPTLEQQIAASREKERGRKERGASSTVSLVSDMSESVFAVAPIMFDNDSVAYTDEPSDQMFSDLHFDDIVGSPSSSVARVYLADDDTTAKHQKLKVREFEGGSETEGFEVEEGTGSDTGNSRSNKAQKEPNDPPDSRKHNEKPMSNLEALHELERKLDAEDRRNLMPELLELTELYGWDMKKLLQNVVQFLPHLSSDGLSESSLQHLLSLPVKAFRSPRGSPATSPIRATSSRKIPVTYSTDRRSPSSRSTAEVAIRDGWRSRTRNGPATPRTRHAAASTRVARVRHRDDGVIDMGDVRSSLKSILKRNNRVSRTAYKPELNSLNEH</sequence>
<feature type="region of interest" description="Disordered" evidence="1">
    <location>
        <begin position="1103"/>
        <end position="1303"/>
    </location>
</feature>
<feature type="region of interest" description="Disordered" evidence="1">
    <location>
        <begin position="746"/>
        <end position="766"/>
    </location>
</feature>
<feature type="compositionally biased region" description="Polar residues" evidence="1">
    <location>
        <begin position="180"/>
        <end position="195"/>
    </location>
</feature>
<feature type="compositionally biased region" description="Polar residues" evidence="1">
    <location>
        <begin position="38"/>
        <end position="47"/>
    </location>
</feature>
<proteinExistence type="predicted"/>